<keyword evidence="3" id="KW-1185">Reference proteome</keyword>
<feature type="compositionally biased region" description="Basic and acidic residues" evidence="1">
    <location>
        <begin position="1"/>
        <end position="15"/>
    </location>
</feature>
<organism evidence="2 3">
    <name type="scientific">Eumeta variegata</name>
    <name type="common">Bagworm moth</name>
    <name type="synonym">Eumeta japonica</name>
    <dbReference type="NCBI Taxonomy" id="151549"/>
    <lineage>
        <taxon>Eukaryota</taxon>
        <taxon>Metazoa</taxon>
        <taxon>Ecdysozoa</taxon>
        <taxon>Arthropoda</taxon>
        <taxon>Hexapoda</taxon>
        <taxon>Insecta</taxon>
        <taxon>Pterygota</taxon>
        <taxon>Neoptera</taxon>
        <taxon>Endopterygota</taxon>
        <taxon>Lepidoptera</taxon>
        <taxon>Glossata</taxon>
        <taxon>Ditrysia</taxon>
        <taxon>Tineoidea</taxon>
        <taxon>Psychidae</taxon>
        <taxon>Oiketicinae</taxon>
        <taxon>Eumeta</taxon>
    </lineage>
</organism>
<proteinExistence type="predicted"/>
<evidence type="ECO:0000313" key="2">
    <source>
        <dbReference type="EMBL" id="GBP04483.1"/>
    </source>
</evidence>
<gene>
    <name evidence="2" type="ORF">EVAR_3864_1</name>
</gene>
<protein>
    <submittedName>
        <fullName evidence="2">Uncharacterized protein</fullName>
    </submittedName>
</protein>
<sequence length="105" mass="11952">MTPREERGGWFHCPHDGTNQTRKLGSPRTYTTQTLNVCTKNWVHVVCNIGEPRVASGDGCPTCILKPPRTPMAHAWLRERLINTHVRMFILQISILEVNFNGNVK</sequence>
<evidence type="ECO:0000256" key="1">
    <source>
        <dbReference type="SAM" id="MobiDB-lite"/>
    </source>
</evidence>
<dbReference type="AlphaFoldDB" id="A0A4C1SQI9"/>
<name>A0A4C1SQI9_EUMVA</name>
<accession>A0A4C1SQI9</accession>
<feature type="compositionally biased region" description="Polar residues" evidence="1">
    <location>
        <begin position="17"/>
        <end position="26"/>
    </location>
</feature>
<reference evidence="2 3" key="1">
    <citation type="journal article" date="2019" name="Commun. Biol.">
        <title>The bagworm genome reveals a unique fibroin gene that provides high tensile strength.</title>
        <authorList>
            <person name="Kono N."/>
            <person name="Nakamura H."/>
            <person name="Ohtoshi R."/>
            <person name="Tomita M."/>
            <person name="Numata K."/>
            <person name="Arakawa K."/>
        </authorList>
    </citation>
    <scope>NUCLEOTIDE SEQUENCE [LARGE SCALE GENOMIC DNA]</scope>
</reference>
<dbReference type="EMBL" id="BGZK01000014">
    <property type="protein sequence ID" value="GBP04483.1"/>
    <property type="molecule type" value="Genomic_DNA"/>
</dbReference>
<comment type="caution">
    <text evidence="2">The sequence shown here is derived from an EMBL/GenBank/DDBJ whole genome shotgun (WGS) entry which is preliminary data.</text>
</comment>
<feature type="region of interest" description="Disordered" evidence="1">
    <location>
        <begin position="1"/>
        <end position="26"/>
    </location>
</feature>
<dbReference type="Proteomes" id="UP000299102">
    <property type="component" value="Unassembled WGS sequence"/>
</dbReference>
<evidence type="ECO:0000313" key="3">
    <source>
        <dbReference type="Proteomes" id="UP000299102"/>
    </source>
</evidence>